<sequence>MPTRVFQAVTLSCVLLAVGGGMTCCSTPQSPPANQVQASQSGERRAGQMRAMWLWSESPNAQALIENADGAADELFEFLRAPHGREAQAVDRLYFEARNHNNDGRLARLRRVTYDPIGDEDERPALRAFLRRAHQQGVAVEYLDGQAIWLASEQNAKVPVRICRDIVDFNLATDDAEARFDGVHFDIEPHTVTEGPHAGMWWEERLPNGYNREWTARWKRILDSCRDSFAAYEQKTGQHLTLAVDVGADLAHYNAPMRRFLDQVDAPTDYVTVLNYYDNRPNRDGEPSFFHGAHDGNGVVGGVEQNLDLWRHTPVVFGVETGPERIAPDACSFYQEGYEALYGVLDELRGRCRARAGAATCAGAAIHHFGPDAYRQMRR</sequence>
<dbReference type="RefSeq" id="WP_141195828.1">
    <property type="nucleotide sequence ID" value="NZ_CP041186.1"/>
</dbReference>
<keyword evidence="3" id="KW-1185">Reference proteome</keyword>
<proteinExistence type="predicted"/>
<evidence type="ECO:0000313" key="3">
    <source>
        <dbReference type="Proteomes" id="UP000315995"/>
    </source>
</evidence>
<feature type="chain" id="PRO_5030106051" evidence="1">
    <location>
        <begin position="18"/>
        <end position="379"/>
    </location>
</feature>
<evidence type="ECO:0000256" key="1">
    <source>
        <dbReference type="SAM" id="SignalP"/>
    </source>
</evidence>
<gene>
    <name evidence="2" type="ORF">FIV42_00830</name>
</gene>
<accession>A0A4Y6PM79</accession>
<feature type="signal peptide" evidence="1">
    <location>
        <begin position="1"/>
        <end position="17"/>
    </location>
</feature>
<protein>
    <submittedName>
        <fullName evidence="2">Uncharacterized protein</fullName>
    </submittedName>
</protein>
<organism evidence="2 3">
    <name type="scientific">Persicimonas caeni</name>
    <dbReference type="NCBI Taxonomy" id="2292766"/>
    <lineage>
        <taxon>Bacteria</taxon>
        <taxon>Deltaproteobacteria</taxon>
        <taxon>Bradymonadales</taxon>
        <taxon>Bradymonadaceae</taxon>
        <taxon>Persicimonas</taxon>
    </lineage>
</organism>
<name>A0A4Y6PM79_PERCE</name>
<dbReference type="Proteomes" id="UP000315995">
    <property type="component" value="Chromosome"/>
</dbReference>
<reference evidence="2 3" key="1">
    <citation type="submission" date="2019-06" db="EMBL/GenBank/DDBJ databases">
        <title>Persicimonas caeni gen. nov., sp. nov., a predatory bacterium isolated from solar saltern.</title>
        <authorList>
            <person name="Wang S."/>
        </authorList>
    </citation>
    <scope>NUCLEOTIDE SEQUENCE [LARGE SCALE GENOMIC DNA]</scope>
    <source>
        <strain evidence="2 3">YN101</strain>
    </source>
</reference>
<accession>A0A5B8XY61</accession>
<evidence type="ECO:0000313" key="2">
    <source>
        <dbReference type="EMBL" id="QDG49329.1"/>
    </source>
</evidence>
<dbReference type="EMBL" id="CP041186">
    <property type="protein sequence ID" value="QDG49329.1"/>
    <property type="molecule type" value="Genomic_DNA"/>
</dbReference>
<keyword evidence="1" id="KW-0732">Signal</keyword>
<dbReference type="AlphaFoldDB" id="A0A4Y6PM79"/>
<dbReference type="OrthoDB" id="5524848at2"/>